<gene>
    <name evidence="2" type="ORF">AAFF_G00373420</name>
</gene>
<organism evidence="2 3">
    <name type="scientific">Aldrovandia affinis</name>
    <dbReference type="NCBI Taxonomy" id="143900"/>
    <lineage>
        <taxon>Eukaryota</taxon>
        <taxon>Metazoa</taxon>
        <taxon>Chordata</taxon>
        <taxon>Craniata</taxon>
        <taxon>Vertebrata</taxon>
        <taxon>Euteleostomi</taxon>
        <taxon>Actinopterygii</taxon>
        <taxon>Neopterygii</taxon>
        <taxon>Teleostei</taxon>
        <taxon>Notacanthiformes</taxon>
        <taxon>Halosauridae</taxon>
        <taxon>Aldrovandia</taxon>
    </lineage>
</organism>
<name>A0AAD7SGI6_9TELE</name>
<comment type="caution">
    <text evidence="2">The sequence shown here is derived from an EMBL/GenBank/DDBJ whole genome shotgun (WGS) entry which is preliminary data.</text>
</comment>
<accession>A0AAD7SGI6</accession>
<feature type="region of interest" description="Disordered" evidence="1">
    <location>
        <begin position="1"/>
        <end position="64"/>
    </location>
</feature>
<keyword evidence="3" id="KW-1185">Reference proteome</keyword>
<protein>
    <submittedName>
        <fullName evidence="2">Uncharacterized protein</fullName>
    </submittedName>
</protein>
<proteinExistence type="predicted"/>
<evidence type="ECO:0000313" key="3">
    <source>
        <dbReference type="Proteomes" id="UP001221898"/>
    </source>
</evidence>
<dbReference type="EMBL" id="JAINUG010000066">
    <property type="protein sequence ID" value="KAJ8402107.1"/>
    <property type="molecule type" value="Genomic_DNA"/>
</dbReference>
<dbReference type="AlphaFoldDB" id="A0AAD7SGI6"/>
<reference evidence="2" key="1">
    <citation type="journal article" date="2023" name="Science">
        <title>Genome structures resolve the early diversification of teleost fishes.</title>
        <authorList>
            <person name="Parey E."/>
            <person name="Louis A."/>
            <person name="Montfort J."/>
            <person name="Bouchez O."/>
            <person name="Roques C."/>
            <person name="Iampietro C."/>
            <person name="Lluch J."/>
            <person name="Castinel A."/>
            <person name="Donnadieu C."/>
            <person name="Desvignes T."/>
            <person name="Floi Bucao C."/>
            <person name="Jouanno E."/>
            <person name="Wen M."/>
            <person name="Mejri S."/>
            <person name="Dirks R."/>
            <person name="Jansen H."/>
            <person name="Henkel C."/>
            <person name="Chen W.J."/>
            <person name="Zahm M."/>
            <person name="Cabau C."/>
            <person name="Klopp C."/>
            <person name="Thompson A.W."/>
            <person name="Robinson-Rechavi M."/>
            <person name="Braasch I."/>
            <person name="Lecointre G."/>
            <person name="Bobe J."/>
            <person name="Postlethwait J.H."/>
            <person name="Berthelot C."/>
            <person name="Roest Crollius H."/>
            <person name="Guiguen Y."/>
        </authorList>
    </citation>
    <scope>NUCLEOTIDE SEQUENCE</scope>
    <source>
        <strain evidence="2">NC1722</strain>
    </source>
</reference>
<dbReference type="Proteomes" id="UP001221898">
    <property type="component" value="Unassembled WGS sequence"/>
</dbReference>
<evidence type="ECO:0000313" key="2">
    <source>
        <dbReference type="EMBL" id="KAJ8402107.1"/>
    </source>
</evidence>
<evidence type="ECO:0000256" key="1">
    <source>
        <dbReference type="SAM" id="MobiDB-lite"/>
    </source>
</evidence>
<sequence>MSSSDLPTWPALVPGPLPVPEPPAEHPCLCSLSQKDIRKRGRGVGDRRPSGPPSPARVSASCRTELGPGPERILGARLLRWVNGGGSFLVLDLTTAAQCRDGGTPGHRCEVLRTMLCMPYLPECGRRRFDGRLVSLSLSLLLSSCSPPHLHLQLFLTDHLLSQYRASTALLSRAAAET</sequence>
<feature type="compositionally biased region" description="Pro residues" evidence="1">
    <location>
        <begin position="13"/>
        <end position="22"/>
    </location>
</feature>